<dbReference type="SUPFAM" id="SSF54814">
    <property type="entry name" value="Prokaryotic type KH domain (KH-domain type II)"/>
    <property type="match status" value="2"/>
</dbReference>
<dbReference type="KEGG" id="amol:AMOL_2454"/>
<evidence type="ECO:0000256" key="1">
    <source>
        <dbReference type="ARBA" id="ARBA00022472"/>
    </source>
</evidence>
<evidence type="ECO:0000256" key="5">
    <source>
        <dbReference type="ARBA" id="ARBA00023015"/>
    </source>
</evidence>
<evidence type="ECO:0000256" key="8">
    <source>
        <dbReference type="SAM" id="MobiDB-lite"/>
    </source>
</evidence>
<dbReference type="GO" id="GO:0031564">
    <property type="term" value="P:transcription antitermination"/>
    <property type="evidence" value="ECO:0007669"/>
    <property type="project" value="UniProtKB-UniRule"/>
</dbReference>
<keyword evidence="3 7" id="KW-0889">Transcription antitermination</keyword>
<name>A0A2G1DH18_9BACT</name>
<proteinExistence type="inferred from homology"/>
<dbReference type="InterPro" id="IPR010213">
    <property type="entry name" value="TF_NusA"/>
</dbReference>
<dbReference type="Proteomes" id="UP000221222">
    <property type="component" value="Unassembled WGS sequence"/>
</dbReference>
<dbReference type="PANTHER" id="PTHR22648">
    <property type="entry name" value="TRANSCRIPTION TERMINATION FACTOR NUSA"/>
    <property type="match status" value="1"/>
</dbReference>
<dbReference type="NCBIfam" id="TIGR01953">
    <property type="entry name" value="NusA"/>
    <property type="match status" value="1"/>
</dbReference>
<dbReference type="GO" id="GO:0003700">
    <property type="term" value="F:DNA-binding transcription factor activity"/>
    <property type="evidence" value="ECO:0007669"/>
    <property type="project" value="InterPro"/>
</dbReference>
<dbReference type="FunFam" id="3.30.300.20:FF:000002">
    <property type="entry name" value="Transcription termination/antitermination protein NusA"/>
    <property type="match status" value="1"/>
</dbReference>
<comment type="similarity">
    <text evidence="7">Belongs to the NusA family.</text>
</comment>
<dbReference type="Gene3D" id="3.30.300.20">
    <property type="match status" value="2"/>
</dbReference>
<reference evidence="10 13" key="2">
    <citation type="submission" date="2018-08" db="EMBL/GenBank/DDBJ databases">
        <title>Complete genome of the Arcobacter molluscorum type strain LMG 25693.</title>
        <authorList>
            <person name="Miller W.G."/>
            <person name="Yee E."/>
            <person name="Bono J.L."/>
        </authorList>
    </citation>
    <scope>NUCLEOTIDE SEQUENCE [LARGE SCALE GENOMIC DNA]</scope>
    <source>
        <strain evidence="10 13">CECT 7696</strain>
    </source>
</reference>
<dbReference type="Pfam" id="PF13184">
    <property type="entry name" value="KH_NusA_1st"/>
    <property type="match status" value="1"/>
</dbReference>
<dbReference type="InterPro" id="IPR030842">
    <property type="entry name" value="TF_NusA_bacterial"/>
</dbReference>
<dbReference type="PANTHER" id="PTHR22648:SF0">
    <property type="entry name" value="TRANSCRIPTION TERMINATION_ANTITERMINATION PROTEIN NUSA"/>
    <property type="match status" value="1"/>
</dbReference>
<keyword evidence="4 7" id="KW-0694">RNA-binding</keyword>
<keyword evidence="6 7" id="KW-0804">Transcription</keyword>
<dbReference type="RefSeq" id="WP_099342691.1">
    <property type="nucleotide sequence ID" value="NZ_CP032098.1"/>
</dbReference>
<gene>
    <name evidence="7 11" type="primary">nusA</name>
    <name evidence="10" type="ORF">AMOL_2454</name>
    <name evidence="11" type="ORF">CPU12_08555</name>
</gene>
<keyword evidence="12" id="KW-1185">Reference proteome</keyword>
<dbReference type="Pfam" id="PF26594">
    <property type="entry name" value="KH_NusA_2nd"/>
    <property type="match status" value="1"/>
</dbReference>
<evidence type="ECO:0000313" key="11">
    <source>
        <dbReference type="EMBL" id="PHO17799.1"/>
    </source>
</evidence>
<dbReference type="InterPro" id="IPR058582">
    <property type="entry name" value="KH_NusA_2nd"/>
</dbReference>
<dbReference type="InterPro" id="IPR012340">
    <property type="entry name" value="NA-bd_OB-fold"/>
</dbReference>
<comment type="subcellular location">
    <subcellularLocation>
        <location evidence="7">Cytoplasm</location>
    </subcellularLocation>
</comment>
<keyword evidence="1 7" id="KW-0806">Transcription termination</keyword>
<sequence length="395" mass="43963">MDKIIDILDSIAYEKGLKIEDVEQALKEALIKTAEKMVDPTLNFDAHIDRENKKLELFQKLEVVENDDERLSGNSLDEYNNLINPENFITIDEAKDIDSDLEIGDSVNYDLEFENMGRNAATILHNNFEYRVQRFIEENLVAKYKNKIGKIVNGSVTRIDRAENTFIEIGEVKAILPRKNRIKGENFRVGDNLKAVVKAVKIDKSLGLIIEISRTSPKFLEALLALEVPEIKDERITIEASARIPGSRAKIALSTIEPNIDPIGSVVGVKGVRISSVSKELNGESIDCVEYSPVPEMFLSRALSPAIITSVVIEREGGYGRNAKAIVTIPSDQKSKAIGKAGLNIRLASMLTKTDIELKEIEPKNTLGSTFASDDTDLENQEKTTDTKDLEALFK</sequence>
<evidence type="ECO:0000313" key="12">
    <source>
        <dbReference type="Proteomes" id="UP000221222"/>
    </source>
</evidence>
<dbReference type="CDD" id="cd04455">
    <property type="entry name" value="S1_NusA"/>
    <property type="match status" value="1"/>
</dbReference>
<evidence type="ECO:0000259" key="9">
    <source>
        <dbReference type="PROSITE" id="PS50126"/>
    </source>
</evidence>
<dbReference type="InterPro" id="IPR003029">
    <property type="entry name" value="S1_domain"/>
</dbReference>
<dbReference type="HAMAP" id="MF_00945_B">
    <property type="entry name" value="NusA_B"/>
    <property type="match status" value="1"/>
</dbReference>
<dbReference type="PROSITE" id="PS50126">
    <property type="entry name" value="S1"/>
    <property type="match status" value="1"/>
</dbReference>
<dbReference type="InterPro" id="IPR009019">
    <property type="entry name" value="KH_sf_prok-type"/>
</dbReference>
<evidence type="ECO:0000256" key="6">
    <source>
        <dbReference type="ARBA" id="ARBA00023163"/>
    </source>
</evidence>
<protein>
    <recommendedName>
        <fullName evidence="7">Transcription termination/antitermination protein NusA</fullName>
    </recommendedName>
</protein>
<organism evidence="11 12">
    <name type="scientific">Malaciobacter molluscorum LMG 25693</name>
    <dbReference type="NCBI Taxonomy" id="870501"/>
    <lineage>
        <taxon>Bacteria</taxon>
        <taxon>Pseudomonadati</taxon>
        <taxon>Campylobacterota</taxon>
        <taxon>Epsilonproteobacteria</taxon>
        <taxon>Campylobacterales</taxon>
        <taxon>Arcobacteraceae</taxon>
        <taxon>Malaciobacter</taxon>
    </lineage>
</organism>
<dbReference type="SMART" id="SM00316">
    <property type="entry name" value="S1"/>
    <property type="match status" value="1"/>
</dbReference>
<comment type="function">
    <text evidence="7">Participates in both transcription termination and antitermination.</text>
</comment>
<feature type="compositionally biased region" description="Basic and acidic residues" evidence="8">
    <location>
        <begin position="380"/>
        <end position="390"/>
    </location>
</feature>
<reference evidence="11 12" key="1">
    <citation type="submission" date="2017-09" db="EMBL/GenBank/DDBJ databases">
        <title>Arcobacter canalis sp. nov., a new species isolated from a water canal contaminated with urban sewage.</title>
        <authorList>
            <person name="Perez-Cataluna A."/>
            <person name="Salas-Masso N."/>
            <person name="Figueras M.J."/>
        </authorList>
    </citation>
    <scope>NUCLEOTIDE SEQUENCE [LARGE SCALE GENOMIC DNA]</scope>
    <source>
        <strain evidence="11 12">F98-3</strain>
    </source>
</reference>
<dbReference type="InterPro" id="IPR015946">
    <property type="entry name" value="KH_dom-like_a/b"/>
</dbReference>
<evidence type="ECO:0000313" key="13">
    <source>
        <dbReference type="Proteomes" id="UP000262712"/>
    </source>
</evidence>
<dbReference type="GO" id="GO:0006353">
    <property type="term" value="P:DNA-templated transcription termination"/>
    <property type="evidence" value="ECO:0007669"/>
    <property type="project" value="UniProtKB-UniRule"/>
</dbReference>
<dbReference type="InterPro" id="IPR013735">
    <property type="entry name" value="TF_NusA_N"/>
</dbReference>
<dbReference type="GO" id="GO:0005829">
    <property type="term" value="C:cytosol"/>
    <property type="evidence" value="ECO:0007669"/>
    <property type="project" value="TreeGrafter"/>
</dbReference>
<dbReference type="EMBL" id="CP032098">
    <property type="protein sequence ID" value="AXX93396.1"/>
    <property type="molecule type" value="Genomic_DNA"/>
</dbReference>
<comment type="subunit">
    <text evidence="7">Monomer. Binds directly to the core enzyme of the DNA-dependent RNA polymerase and to nascent RNA.</text>
</comment>
<evidence type="ECO:0000256" key="7">
    <source>
        <dbReference type="HAMAP-Rule" id="MF_00945"/>
    </source>
</evidence>
<dbReference type="SUPFAM" id="SSF50249">
    <property type="entry name" value="Nucleic acid-binding proteins"/>
    <property type="match status" value="1"/>
</dbReference>
<keyword evidence="2 7" id="KW-0963">Cytoplasm</keyword>
<keyword evidence="5 7" id="KW-0805">Transcription regulation</keyword>
<dbReference type="Gene3D" id="3.30.1480.10">
    <property type="entry name" value="NusA, N-terminal domain"/>
    <property type="match status" value="1"/>
</dbReference>
<dbReference type="InterPro" id="IPR036555">
    <property type="entry name" value="NusA_N_sf"/>
</dbReference>
<dbReference type="Gene3D" id="2.40.50.140">
    <property type="entry name" value="Nucleic acid-binding proteins"/>
    <property type="match status" value="1"/>
</dbReference>
<evidence type="ECO:0000256" key="4">
    <source>
        <dbReference type="ARBA" id="ARBA00022884"/>
    </source>
</evidence>
<evidence type="ECO:0000313" key="10">
    <source>
        <dbReference type="EMBL" id="AXX93396.1"/>
    </source>
</evidence>
<evidence type="ECO:0000256" key="2">
    <source>
        <dbReference type="ARBA" id="ARBA00022490"/>
    </source>
</evidence>
<feature type="domain" description="S1 motif" evidence="9">
    <location>
        <begin position="149"/>
        <end position="211"/>
    </location>
</feature>
<evidence type="ECO:0000256" key="3">
    <source>
        <dbReference type="ARBA" id="ARBA00022814"/>
    </source>
</evidence>
<dbReference type="Pfam" id="PF08529">
    <property type="entry name" value="NusA_N"/>
    <property type="match status" value="1"/>
</dbReference>
<feature type="region of interest" description="Disordered" evidence="8">
    <location>
        <begin position="368"/>
        <end position="390"/>
    </location>
</feature>
<dbReference type="EMBL" id="NXFY01000012">
    <property type="protein sequence ID" value="PHO17799.1"/>
    <property type="molecule type" value="Genomic_DNA"/>
</dbReference>
<accession>A0A2G1DH18</accession>
<dbReference type="CDD" id="cd02134">
    <property type="entry name" value="KH-II_NusA_rpt1"/>
    <property type="match status" value="1"/>
</dbReference>
<dbReference type="SUPFAM" id="SSF69705">
    <property type="entry name" value="Transcription factor NusA, N-terminal domain"/>
    <property type="match status" value="1"/>
</dbReference>
<dbReference type="Proteomes" id="UP000262712">
    <property type="component" value="Chromosome"/>
</dbReference>
<dbReference type="GO" id="GO:0003723">
    <property type="term" value="F:RNA binding"/>
    <property type="evidence" value="ECO:0007669"/>
    <property type="project" value="UniProtKB-UniRule"/>
</dbReference>
<dbReference type="InterPro" id="IPR025249">
    <property type="entry name" value="TF_NusA_KH_1st"/>
</dbReference>
<dbReference type="AlphaFoldDB" id="A0A2G1DH18"/>